<dbReference type="Gene3D" id="1.10.10.10">
    <property type="entry name" value="Winged helix-like DNA-binding domain superfamily/Winged helix DNA-binding domain"/>
    <property type="match status" value="1"/>
</dbReference>
<organism evidence="6 7">
    <name type="scientific">Effusibacillus dendaii</name>
    <dbReference type="NCBI Taxonomy" id="2743772"/>
    <lineage>
        <taxon>Bacteria</taxon>
        <taxon>Bacillati</taxon>
        <taxon>Bacillota</taxon>
        <taxon>Bacilli</taxon>
        <taxon>Bacillales</taxon>
        <taxon>Alicyclobacillaceae</taxon>
        <taxon>Effusibacillus</taxon>
    </lineage>
</organism>
<dbReference type="AlphaFoldDB" id="A0A7I8DD12"/>
<dbReference type="InterPro" id="IPR000847">
    <property type="entry name" value="LysR_HTH_N"/>
</dbReference>
<dbReference type="PROSITE" id="PS50931">
    <property type="entry name" value="HTH_LYSR"/>
    <property type="match status" value="1"/>
</dbReference>
<evidence type="ECO:0000256" key="4">
    <source>
        <dbReference type="ARBA" id="ARBA00023163"/>
    </source>
</evidence>
<gene>
    <name evidence="6" type="ORF">skT53_29790</name>
</gene>
<evidence type="ECO:0000256" key="2">
    <source>
        <dbReference type="ARBA" id="ARBA00023015"/>
    </source>
</evidence>
<feature type="domain" description="HTH lysR-type" evidence="5">
    <location>
        <begin position="1"/>
        <end position="34"/>
    </location>
</feature>
<keyword evidence="4" id="KW-0804">Transcription</keyword>
<comment type="similarity">
    <text evidence="1">Belongs to the LysR transcriptional regulatory family.</text>
</comment>
<dbReference type="EMBL" id="AP023366">
    <property type="protein sequence ID" value="BCJ87994.1"/>
    <property type="molecule type" value="Genomic_DNA"/>
</dbReference>
<evidence type="ECO:0000256" key="3">
    <source>
        <dbReference type="ARBA" id="ARBA00023125"/>
    </source>
</evidence>
<accession>A0A7I8DD12</accession>
<keyword evidence="3" id="KW-0238">DNA-binding</keyword>
<dbReference type="SUPFAM" id="SSF53850">
    <property type="entry name" value="Periplasmic binding protein-like II"/>
    <property type="match status" value="1"/>
</dbReference>
<evidence type="ECO:0000256" key="1">
    <source>
        <dbReference type="ARBA" id="ARBA00009437"/>
    </source>
</evidence>
<protein>
    <recommendedName>
        <fullName evidence="5">HTH lysR-type domain-containing protein</fullName>
    </recommendedName>
</protein>
<dbReference type="InterPro" id="IPR036390">
    <property type="entry name" value="WH_DNA-bd_sf"/>
</dbReference>
<dbReference type="InterPro" id="IPR036388">
    <property type="entry name" value="WH-like_DNA-bd_sf"/>
</dbReference>
<evidence type="ECO:0000313" key="7">
    <source>
        <dbReference type="Proteomes" id="UP000593802"/>
    </source>
</evidence>
<dbReference type="GO" id="GO:0003677">
    <property type="term" value="F:DNA binding"/>
    <property type="evidence" value="ECO:0007669"/>
    <property type="project" value="UniProtKB-KW"/>
</dbReference>
<evidence type="ECO:0000259" key="5">
    <source>
        <dbReference type="PROSITE" id="PS50931"/>
    </source>
</evidence>
<keyword evidence="7" id="KW-1185">Reference proteome</keyword>
<dbReference type="InterPro" id="IPR005119">
    <property type="entry name" value="LysR_subst-bd"/>
</dbReference>
<dbReference type="Gene3D" id="3.40.190.10">
    <property type="entry name" value="Periplasmic binding protein-like II"/>
    <property type="match status" value="2"/>
</dbReference>
<dbReference type="KEGG" id="eff:skT53_29790"/>
<reference evidence="6 7" key="1">
    <citation type="submission" date="2020-08" db="EMBL/GenBank/DDBJ databases">
        <title>Complete Genome Sequence of Effusibacillus dendaii Strain skT53, Isolated from Farmland soil.</title>
        <authorList>
            <person name="Konishi T."/>
            <person name="Kawasaki H."/>
        </authorList>
    </citation>
    <scope>NUCLEOTIDE SEQUENCE [LARGE SCALE GENOMIC DNA]</scope>
    <source>
        <strain evidence="7">skT53</strain>
    </source>
</reference>
<dbReference type="PANTHER" id="PTHR30346:SF0">
    <property type="entry name" value="HCA OPERON TRANSCRIPTIONAL ACTIVATOR HCAR"/>
    <property type="match status" value="1"/>
</dbReference>
<name>A0A7I8DD12_9BACL</name>
<dbReference type="PANTHER" id="PTHR30346">
    <property type="entry name" value="TRANSCRIPTIONAL DUAL REGULATOR HCAR-RELATED"/>
    <property type="match status" value="1"/>
</dbReference>
<dbReference type="GO" id="GO:0003700">
    <property type="term" value="F:DNA-binding transcription factor activity"/>
    <property type="evidence" value="ECO:0007669"/>
    <property type="project" value="InterPro"/>
</dbReference>
<dbReference type="Proteomes" id="UP000593802">
    <property type="component" value="Chromosome"/>
</dbReference>
<proteinExistence type="inferred from homology"/>
<dbReference type="SUPFAM" id="SSF46785">
    <property type="entry name" value="Winged helix' DNA-binding domain"/>
    <property type="match status" value="1"/>
</dbReference>
<sequence length="157" mass="18175">MFVSQPALSKQISILERTLQISLFERTSKGINLTEKGKQFYARIEPLIQEVDMVLEEFVLPEEFRIGALPSISSYYLPTVMNLLGSMKLKTFVENTSDELLEKVQSGELDLAIVQDRHQYGNLKHLYLFEEPYVVALPDNHPLVDKEWLEMKDFHAE</sequence>
<keyword evidence="2" id="KW-0805">Transcription regulation</keyword>
<dbReference type="Pfam" id="PF03466">
    <property type="entry name" value="LysR_substrate"/>
    <property type="match status" value="1"/>
</dbReference>
<dbReference type="Pfam" id="PF00126">
    <property type="entry name" value="HTH_1"/>
    <property type="match status" value="1"/>
</dbReference>
<evidence type="ECO:0000313" key="6">
    <source>
        <dbReference type="EMBL" id="BCJ87994.1"/>
    </source>
</evidence>
<dbReference type="GO" id="GO:0032993">
    <property type="term" value="C:protein-DNA complex"/>
    <property type="evidence" value="ECO:0007669"/>
    <property type="project" value="TreeGrafter"/>
</dbReference>